<dbReference type="PANTHER" id="PTHR11972:SF41">
    <property type="entry name" value="FERRIC REDUCTION OXIDASE 2"/>
    <property type="match status" value="1"/>
</dbReference>
<comment type="caution">
    <text evidence="4">The sequence shown here is derived from an EMBL/GenBank/DDBJ whole genome shotgun (WGS) entry which is preliminary data.</text>
</comment>
<dbReference type="InterPro" id="IPR013121">
    <property type="entry name" value="Fe_red_NAD-bd_6"/>
</dbReference>
<dbReference type="SUPFAM" id="SSF52343">
    <property type="entry name" value="Ferredoxin reductase-like, C-terminal NADP-linked domain"/>
    <property type="match status" value="1"/>
</dbReference>
<dbReference type="Gene3D" id="3.40.50.80">
    <property type="entry name" value="Nucleotide-binding domain of ferredoxin-NADP reductase (FNR) module"/>
    <property type="match status" value="1"/>
</dbReference>
<evidence type="ECO:0000256" key="1">
    <source>
        <dbReference type="ARBA" id="ARBA00023002"/>
    </source>
</evidence>
<dbReference type="GO" id="GO:0000293">
    <property type="term" value="F:ferric-chelate reductase activity"/>
    <property type="evidence" value="ECO:0007669"/>
    <property type="project" value="TreeGrafter"/>
</dbReference>
<sequence length="137" mass="15078">MDPAVTFQSLQMLKWNRTGISNVAGEVALLCGTVMWIASISHVRRKLFELHEMLVLVSGGSGITPFISIILIFLSNAHEKTPRVLLVAVFKKSADVGMLNLLLPLSGTPCDVVCLQLHIQAYVTRIRVPPQTARNSR</sequence>
<dbReference type="Proteomes" id="UP000298416">
    <property type="component" value="Unassembled WGS sequence"/>
</dbReference>
<gene>
    <name evidence="4" type="ORF">SASPL_149729</name>
</gene>
<feature type="domain" description="Ferric reductase NAD binding" evidence="3">
    <location>
        <begin position="51"/>
        <end position="125"/>
    </location>
</feature>
<evidence type="ECO:0000313" key="4">
    <source>
        <dbReference type="EMBL" id="KAG6391965.1"/>
    </source>
</evidence>
<dbReference type="InterPro" id="IPR039261">
    <property type="entry name" value="FNR_nucleotide-bd"/>
</dbReference>
<reference evidence="4" key="1">
    <citation type="submission" date="2018-01" db="EMBL/GenBank/DDBJ databases">
        <authorList>
            <person name="Mao J.F."/>
        </authorList>
    </citation>
    <scope>NUCLEOTIDE SEQUENCE</scope>
    <source>
        <strain evidence="4">Huo1</strain>
        <tissue evidence="4">Leaf</tissue>
    </source>
</reference>
<proteinExistence type="predicted"/>
<dbReference type="Pfam" id="PF08030">
    <property type="entry name" value="NAD_binding_6"/>
    <property type="match status" value="1"/>
</dbReference>
<accession>A0A8X8WBB8</accession>
<name>A0A8X8WBB8_SALSN</name>
<keyword evidence="1" id="KW-0560">Oxidoreductase</keyword>
<keyword evidence="2" id="KW-0472">Membrane</keyword>
<evidence type="ECO:0000259" key="3">
    <source>
        <dbReference type="Pfam" id="PF08030"/>
    </source>
</evidence>
<keyword evidence="2" id="KW-0812">Transmembrane</keyword>
<dbReference type="GO" id="GO:0005886">
    <property type="term" value="C:plasma membrane"/>
    <property type="evidence" value="ECO:0007669"/>
    <property type="project" value="TreeGrafter"/>
</dbReference>
<dbReference type="EMBL" id="PNBA02000019">
    <property type="protein sequence ID" value="KAG6391965.1"/>
    <property type="molecule type" value="Genomic_DNA"/>
</dbReference>
<feature type="transmembrane region" description="Helical" evidence="2">
    <location>
        <begin position="53"/>
        <end position="74"/>
    </location>
</feature>
<evidence type="ECO:0000313" key="5">
    <source>
        <dbReference type="Proteomes" id="UP000298416"/>
    </source>
</evidence>
<feature type="transmembrane region" description="Helical" evidence="2">
    <location>
        <begin position="20"/>
        <end position="41"/>
    </location>
</feature>
<evidence type="ECO:0000256" key="2">
    <source>
        <dbReference type="SAM" id="Phobius"/>
    </source>
</evidence>
<organism evidence="4">
    <name type="scientific">Salvia splendens</name>
    <name type="common">Scarlet sage</name>
    <dbReference type="NCBI Taxonomy" id="180675"/>
    <lineage>
        <taxon>Eukaryota</taxon>
        <taxon>Viridiplantae</taxon>
        <taxon>Streptophyta</taxon>
        <taxon>Embryophyta</taxon>
        <taxon>Tracheophyta</taxon>
        <taxon>Spermatophyta</taxon>
        <taxon>Magnoliopsida</taxon>
        <taxon>eudicotyledons</taxon>
        <taxon>Gunneridae</taxon>
        <taxon>Pentapetalae</taxon>
        <taxon>asterids</taxon>
        <taxon>lamiids</taxon>
        <taxon>Lamiales</taxon>
        <taxon>Lamiaceae</taxon>
        <taxon>Nepetoideae</taxon>
        <taxon>Mentheae</taxon>
        <taxon>Salviinae</taxon>
        <taxon>Salvia</taxon>
        <taxon>Salvia subgen. Calosphace</taxon>
        <taxon>core Calosphace</taxon>
    </lineage>
</organism>
<reference evidence="4" key="2">
    <citation type="submission" date="2020-08" db="EMBL/GenBank/DDBJ databases">
        <title>Plant Genome Project.</title>
        <authorList>
            <person name="Zhang R.-G."/>
        </authorList>
    </citation>
    <scope>NUCLEOTIDE SEQUENCE</scope>
    <source>
        <strain evidence="4">Huo1</strain>
        <tissue evidence="4">Leaf</tissue>
    </source>
</reference>
<keyword evidence="5" id="KW-1185">Reference proteome</keyword>
<dbReference type="AlphaFoldDB" id="A0A8X8WBB8"/>
<protein>
    <recommendedName>
        <fullName evidence="3">Ferric reductase NAD binding domain-containing protein</fullName>
    </recommendedName>
</protein>
<dbReference type="PANTHER" id="PTHR11972">
    <property type="entry name" value="NADPH OXIDASE"/>
    <property type="match status" value="1"/>
</dbReference>
<keyword evidence="2" id="KW-1133">Transmembrane helix</keyword>
<dbReference type="InterPro" id="IPR050369">
    <property type="entry name" value="RBOH/FRE"/>
</dbReference>